<evidence type="ECO:0000256" key="1">
    <source>
        <dbReference type="SAM" id="SignalP"/>
    </source>
</evidence>
<feature type="signal peptide" evidence="1">
    <location>
        <begin position="1"/>
        <end position="27"/>
    </location>
</feature>
<reference evidence="3" key="1">
    <citation type="journal article" date="2019" name="Int. J. Syst. Evol. Microbiol.">
        <title>The Global Catalogue of Microorganisms (GCM) 10K type strain sequencing project: providing services to taxonomists for standard genome sequencing and annotation.</title>
        <authorList>
            <consortium name="The Broad Institute Genomics Platform"/>
            <consortium name="The Broad Institute Genome Sequencing Center for Infectious Disease"/>
            <person name="Wu L."/>
            <person name="Ma J."/>
        </authorList>
    </citation>
    <scope>NUCLEOTIDE SEQUENCE [LARGE SCALE GENOMIC DNA]</scope>
    <source>
        <strain evidence="3">KACC 13778</strain>
    </source>
</reference>
<proteinExistence type="predicted"/>
<name>A0ABW0N196_9ACTN</name>
<evidence type="ECO:0000313" key="2">
    <source>
        <dbReference type="EMBL" id="MFC5492677.1"/>
    </source>
</evidence>
<evidence type="ECO:0000313" key="3">
    <source>
        <dbReference type="Proteomes" id="UP001595956"/>
    </source>
</evidence>
<sequence>MNHPYLLRNVAVTLVAGGMVATSWTIAASHESSSDAPTVVDPWSLLAVEGVESERYASLDSMVDSGNVSILGTVRSVSAGRAYSDSEDGETQTLQLVDVEVAVDDVLAGSPTGTLVTVEFGPYPLEDLDTSIAGLQALLGEQSVYVLRRKGSGAPTEGVAPDRAEYARGVYRTVSSQGLLDDQDGTTTAPLADIHLQENAFLSDLVDRPFDEAVAAVDHAG</sequence>
<gene>
    <name evidence="2" type="ORF">ACFPKY_06190</name>
</gene>
<dbReference type="Proteomes" id="UP001595956">
    <property type="component" value="Unassembled WGS sequence"/>
</dbReference>
<dbReference type="EMBL" id="JBHSMD010000002">
    <property type="protein sequence ID" value="MFC5492677.1"/>
    <property type="molecule type" value="Genomic_DNA"/>
</dbReference>
<comment type="caution">
    <text evidence="2">The sequence shown here is derived from an EMBL/GenBank/DDBJ whole genome shotgun (WGS) entry which is preliminary data.</text>
</comment>
<protein>
    <submittedName>
        <fullName evidence="2">Uncharacterized protein</fullName>
    </submittedName>
</protein>
<dbReference type="RefSeq" id="WP_345171066.1">
    <property type="nucleotide sequence ID" value="NZ_BAABFQ010000003.1"/>
</dbReference>
<organism evidence="2 3">
    <name type="scientific">Nocardioides caricicola</name>
    <dbReference type="NCBI Taxonomy" id="634770"/>
    <lineage>
        <taxon>Bacteria</taxon>
        <taxon>Bacillati</taxon>
        <taxon>Actinomycetota</taxon>
        <taxon>Actinomycetes</taxon>
        <taxon>Propionibacteriales</taxon>
        <taxon>Nocardioidaceae</taxon>
        <taxon>Nocardioides</taxon>
    </lineage>
</organism>
<feature type="chain" id="PRO_5045378095" evidence="1">
    <location>
        <begin position="28"/>
        <end position="221"/>
    </location>
</feature>
<accession>A0ABW0N196</accession>
<keyword evidence="3" id="KW-1185">Reference proteome</keyword>
<keyword evidence="1" id="KW-0732">Signal</keyword>